<evidence type="ECO:0000313" key="3">
    <source>
        <dbReference type="Proteomes" id="UP001590951"/>
    </source>
</evidence>
<feature type="transmembrane region" description="Helical" evidence="1">
    <location>
        <begin position="97"/>
        <end position="122"/>
    </location>
</feature>
<keyword evidence="3" id="KW-1185">Reference proteome</keyword>
<proteinExistence type="predicted"/>
<keyword evidence="1" id="KW-1133">Transmembrane helix</keyword>
<sequence>MATTDDGPWSKELRLLNKPQLCHHQQALAKLFKWLSGLAFHMPPPNPPFSYNKEQVPLKNRLPAPKLPGTRPQHGHNDTGKWAPEGITDFAMVTPAVFAYLPITIVFIIASTIVLVIFLPCLTKKRHWGWK</sequence>
<reference evidence="2 3" key="1">
    <citation type="submission" date="2024-09" db="EMBL/GenBank/DDBJ databases">
        <title>Rethinking Asexuality: The Enigmatic Case of Functional Sexual Genes in Lepraria (Stereocaulaceae).</title>
        <authorList>
            <person name="Doellman M."/>
            <person name="Sun Y."/>
            <person name="Barcenas-Pena A."/>
            <person name="Lumbsch H.T."/>
            <person name="Grewe F."/>
        </authorList>
    </citation>
    <scope>NUCLEOTIDE SEQUENCE [LARGE SCALE GENOMIC DNA]</scope>
    <source>
        <strain evidence="2 3">Grewe 0041</strain>
    </source>
</reference>
<keyword evidence="1" id="KW-0472">Membrane</keyword>
<keyword evidence="1" id="KW-0812">Transmembrane</keyword>
<dbReference type="Proteomes" id="UP001590951">
    <property type="component" value="Unassembled WGS sequence"/>
</dbReference>
<protein>
    <submittedName>
        <fullName evidence="2">Uncharacterized protein</fullName>
    </submittedName>
</protein>
<evidence type="ECO:0000313" key="2">
    <source>
        <dbReference type="EMBL" id="KAL2049907.1"/>
    </source>
</evidence>
<comment type="caution">
    <text evidence="2">The sequence shown here is derived from an EMBL/GenBank/DDBJ whole genome shotgun (WGS) entry which is preliminary data.</text>
</comment>
<name>A0ABR4AYA1_9LECA</name>
<organism evidence="2 3">
    <name type="scientific">Lepraria finkii</name>
    <dbReference type="NCBI Taxonomy" id="1340010"/>
    <lineage>
        <taxon>Eukaryota</taxon>
        <taxon>Fungi</taxon>
        <taxon>Dikarya</taxon>
        <taxon>Ascomycota</taxon>
        <taxon>Pezizomycotina</taxon>
        <taxon>Lecanoromycetes</taxon>
        <taxon>OSLEUM clade</taxon>
        <taxon>Lecanoromycetidae</taxon>
        <taxon>Lecanorales</taxon>
        <taxon>Lecanorineae</taxon>
        <taxon>Stereocaulaceae</taxon>
        <taxon>Lepraria</taxon>
    </lineage>
</organism>
<dbReference type="EMBL" id="JBHFEH010000055">
    <property type="protein sequence ID" value="KAL2049907.1"/>
    <property type="molecule type" value="Genomic_DNA"/>
</dbReference>
<accession>A0ABR4AYA1</accession>
<gene>
    <name evidence="2" type="ORF">ABVK25_009774</name>
</gene>
<evidence type="ECO:0000256" key="1">
    <source>
        <dbReference type="SAM" id="Phobius"/>
    </source>
</evidence>